<accession>A0ABU7HDT2</accession>
<organism evidence="1 2">
    <name type="scientific">Pseudomonas carassii</name>
    <dbReference type="NCBI Taxonomy" id="3115855"/>
    <lineage>
        <taxon>Bacteria</taxon>
        <taxon>Pseudomonadati</taxon>
        <taxon>Pseudomonadota</taxon>
        <taxon>Gammaproteobacteria</taxon>
        <taxon>Pseudomonadales</taxon>
        <taxon>Pseudomonadaceae</taxon>
        <taxon>Pseudomonas</taxon>
    </lineage>
</organism>
<protein>
    <submittedName>
        <fullName evidence="1">Uncharacterized protein</fullName>
    </submittedName>
</protein>
<reference evidence="1" key="1">
    <citation type="submission" date="2024-01" db="EMBL/GenBank/DDBJ databases">
        <title>Unpublished Manusciprt.</title>
        <authorList>
            <person name="Duman M."/>
            <person name="Valdes E.G."/>
            <person name="Ajmi N."/>
            <person name="Altun S."/>
            <person name="Saticioglu I.B."/>
        </authorList>
    </citation>
    <scope>NUCLEOTIDE SEQUENCE</scope>
    <source>
        <strain evidence="1">137P</strain>
    </source>
</reference>
<comment type="caution">
    <text evidence="1">The sequence shown here is derived from an EMBL/GenBank/DDBJ whole genome shotgun (WGS) entry which is preliminary data.</text>
</comment>
<evidence type="ECO:0000313" key="2">
    <source>
        <dbReference type="Proteomes" id="UP001354227"/>
    </source>
</evidence>
<evidence type="ECO:0000313" key="1">
    <source>
        <dbReference type="EMBL" id="MEE1889475.1"/>
    </source>
</evidence>
<gene>
    <name evidence="1" type="ORF">V0R62_17570</name>
</gene>
<proteinExistence type="predicted"/>
<name>A0ABU7HDT2_9PSED</name>
<sequence>MNVDLSELKALATVAKRDPYDLVAANDYGMAMPPAVTLELIAEIERQRLINAEGCKPDSTIQPFGMTYARATSCHSLDTAEGCKPDLILLPPTLPSFVASSIRKAMEHSAAGGIDAEISIGTTRLRVTYHGIKWYHDLRHCNQWEPLAIEEFDNHLSAALNYYQAFEVDHD</sequence>
<keyword evidence="2" id="KW-1185">Reference proteome</keyword>
<dbReference type="RefSeq" id="WP_330104635.1">
    <property type="nucleotide sequence ID" value="NZ_JAZDCT010000024.1"/>
</dbReference>
<dbReference type="EMBL" id="JAZDCT010000024">
    <property type="protein sequence ID" value="MEE1889475.1"/>
    <property type="molecule type" value="Genomic_DNA"/>
</dbReference>
<dbReference type="Proteomes" id="UP001354227">
    <property type="component" value="Unassembled WGS sequence"/>
</dbReference>